<feature type="compositionally biased region" description="Polar residues" evidence="1">
    <location>
        <begin position="7"/>
        <end position="25"/>
    </location>
</feature>
<name>A0A0N4XUM2_NIPBR</name>
<dbReference type="WBParaSite" id="NBR_0000642201-mRNA-1">
    <property type="protein sequence ID" value="NBR_0000642201-mRNA-1"/>
    <property type="gene ID" value="NBR_0000642201"/>
</dbReference>
<evidence type="ECO:0000259" key="2">
    <source>
        <dbReference type="PROSITE" id="PS00028"/>
    </source>
</evidence>
<dbReference type="SMART" id="SM00355">
    <property type="entry name" value="ZnF_C2H2"/>
    <property type="match status" value="4"/>
</dbReference>
<organism evidence="5">
    <name type="scientific">Nippostrongylus brasiliensis</name>
    <name type="common">Rat hookworm</name>
    <dbReference type="NCBI Taxonomy" id="27835"/>
    <lineage>
        <taxon>Eukaryota</taxon>
        <taxon>Metazoa</taxon>
        <taxon>Ecdysozoa</taxon>
        <taxon>Nematoda</taxon>
        <taxon>Chromadorea</taxon>
        <taxon>Rhabditida</taxon>
        <taxon>Rhabditina</taxon>
        <taxon>Rhabditomorpha</taxon>
        <taxon>Strongyloidea</taxon>
        <taxon>Heligmosomidae</taxon>
        <taxon>Nippostrongylus</taxon>
    </lineage>
</organism>
<dbReference type="InterPro" id="IPR052797">
    <property type="entry name" value="RegFact_GeneExpr_CellDeath"/>
</dbReference>
<proteinExistence type="predicted"/>
<evidence type="ECO:0000256" key="1">
    <source>
        <dbReference type="SAM" id="MobiDB-lite"/>
    </source>
</evidence>
<evidence type="ECO:0000313" key="4">
    <source>
        <dbReference type="Proteomes" id="UP000271162"/>
    </source>
</evidence>
<dbReference type="STRING" id="27835.A0A0N4XUM2"/>
<gene>
    <name evidence="3" type="ORF">NBR_LOCUS6423</name>
</gene>
<feature type="region of interest" description="Disordered" evidence="1">
    <location>
        <begin position="1"/>
        <end position="49"/>
    </location>
</feature>
<protein>
    <submittedName>
        <fullName evidence="5">C2H2-type domain-containing protein</fullName>
    </submittedName>
</protein>
<evidence type="ECO:0000313" key="3">
    <source>
        <dbReference type="EMBL" id="VDL70012.1"/>
    </source>
</evidence>
<sequence>MDAPHRSGTSMQSVHDYHTGSSDAFSENEGEGALGADDEDFEQSNYDGVEDYSDVKYESEFHSAPHITRKRGRPRNPPGTEPAENSKIRVSDPNGKYRCYLPDCEWRGAYRSLRCDHMKWCHKDWVMPPRYILQRITKDGIYIDPKTFVPPFSCPVEGCQWRGSYRASRSQHIRSAHPDYVPPKKKAPIGGYVADGKYACHVPQCAWRGISRSTRASHMRKVHGGFSNPTYSARQVACCDCNAAFGSHKAFVDHMINAHRVGGLVHRDFNDIGEYEEWFNAVQDVFSVTYVKRMGIKQGNEYQVLYLYCARSGGTRPKHVPGRDYFPEFTKRRLTRRPTKCGRNCAAFLRIIHWIDGRLTVIGCVEHTGHRMGTALLRFSTNERIVLDEYLYVADEKVPLDAMLDRIREVEGYTMDGFDVSERSVEDMTRYVMNENEFISLKVQFETSAFFEPESTFAVNLFDSEGRPLSEGISFGKSVNLLISDFELHLFFVMVFDADDIPRCACVLISQSGDKIALFEKLRSVSTAPVDTIVTDCSPDWPTLLDAYFGNESYTTDFQVRFTKHAGATDPTLFEEIVIDIFEAFREMELNSLAQLVDSQLTDPEFAKRWTPLNRNPLTDHSNPVLEIACRMFRERFLNCELCARLDEYAGLLVGRIAEFNALTPSEVYTTAPVDPPRHVPQMYEDIDPSQLLADGTVMSSPQHTIEISSHQPEPSKLDDIVAMNCKRMKMENEEMGAYVVVGEEEVLDEVVEGVEAEQEAVLSGALGDMERMDDMVLIDGNTPNSGDVQTMETRRKARLKRMMQILHEKVDSLADDEAMELMETGLTHVVEQLKDSAQVNGRLHRYFEPTLFFLG</sequence>
<dbReference type="PANTHER" id="PTHR33936:SF22">
    <property type="entry name" value="C2H2-TYPE DOMAIN-CONTAINING PROTEIN"/>
    <property type="match status" value="1"/>
</dbReference>
<reference evidence="5" key="1">
    <citation type="submission" date="2017-02" db="UniProtKB">
        <authorList>
            <consortium name="WormBaseParasite"/>
        </authorList>
    </citation>
    <scope>IDENTIFICATION</scope>
</reference>
<dbReference type="PANTHER" id="PTHR33936">
    <property type="entry name" value="PROTEIN CBG17840"/>
    <property type="match status" value="1"/>
</dbReference>
<evidence type="ECO:0000313" key="5">
    <source>
        <dbReference type="WBParaSite" id="NBR_0000642201-mRNA-1"/>
    </source>
</evidence>
<dbReference type="InterPro" id="IPR013087">
    <property type="entry name" value="Znf_C2H2_type"/>
</dbReference>
<accession>A0A0N4XUM2</accession>
<feature type="compositionally biased region" description="Acidic residues" evidence="1">
    <location>
        <begin position="26"/>
        <end position="49"/>
    </location>
</feature>
<keyword evidence="4" id="KW-1185">Reference proteome</keyword>
<reference evidence="3 4" key="2">
    <citation type="submission" date="2018-11" db="EMBL/GenBank/DDBJ databases">
        <authorList>
            <consortium name="Pathogen Informatics"/>
        </authorList>
    </citation>
    <scope>NUCLEOTIDE SEQUENCE [LARGE SCALE GENOMIC DNA]</scope>
</reference>
<dbReference type="EMBL" id="UYSL01019800">
    <property type="protein sequence ID" value="VDL70012.1"/>
    <property type="molecule type" value="Genomic_DNA"/>
</dbReference>
<dbReference type="AlphaFoldDB" id="A0A0N4XUM2"/>
<dbReference type="PROSITE" id="PS00028">
    <property type="entry name" value="ZINC_FINGER_C2H2_1"/>
    <property type="match status" value="1"/>
</dbReference>
<dbReference type="OMA" id="FLRIIHW"/>
<feature type="domain" description="C2H2-type" evidence="2">
    <location>
        <begin position="238"/>
        <end position="259"/>
    </location>
</feature>
<dbReference type="Proteomes" id="UP000271162">
    <property type="component" value="Unassembled WGS sequence"/>
</dbReference>
<feature type="region of interest" description="Disordered" evidence="1">
    <location>
        <begin position="61"/>
        <end position="89"/>
    </location>
</feature>